<gene>
    <name evidence="3" type="ORF">PIB30_084068</name>
</gene>
<dbReference type="EMBL" id="JASCZI010273212">
    <property type="protein sequence ID" value="MED6224444.1"/>
    <property type="molecule type" value="Genomic_DNA"/>
</dbReference>
<protein>
    <submittedName>
        <fullName evidence="3">Uncharacterized protein</fullName>
    </submittedName>
</protein>
<keyword evidence="4" id="KW-1185">Reference proteome</keyword>
<evidence type="ECO:0000256" key="1">
    <source>
        <dbReference type="SAM" id="Coils"/>
    </source>
</evidence>
<evidence type="ECO:0000313" key="3">
    <source>
        <dbReference type="EMBL" id="MED6224444.1"/>
    </source>
</evidence>
<evidence type="ECO:0000256" key="2">
    <source>
        <dbReference type="SAM" id="MobiDB-lite"/>
    </source>
</evidence>
<comment type="caution">
    <text evidence="3">The sequence shown here is derived from an EMBL/GenBank/DDBJ whole genome shotgun (WGS) entry which is preliminary data.</text>
</comment>
<feature type="coiled-coil region" evidence="1">
    <location>
        <begin position="186"/>
        <end position="213"/>
    </location>
</feature>
<accession>A0ABU6ZR69</accession>
<keyword evidence="1" id="KW-0175">Coiled coil</keyword>
<feature type="region of interest" description="Disordered" evidence="2">
    <location>
        <begin position="142"/>
        <end position="162"/>
    </location>
</feature>
<evidence type="ECO:0000313" key="4">
    <source>
        <dbReference type="Proteomes" id="UP001341840"/>
    </source>
</evidence>
<proteinExistence type="predicted"/>
<sequence length="229" mass="26245">MESFDCERAQRMLRVADVAVGKYSVGRMTMDHLLHYMLTYVLLPRKRNHRSVNKEDLIILWAMVKEYELNWPYLIAHKLMYYTTGQIERGLGHGMLWTKVFDHFGIDLSGKDTVTIGNENAITTKHLNQMRRNVSVVVGGDNEGEAADKGVPHQPGVGSSSRFPSKLMESFSQGVQFFCSAWGESFQNMGERLDSFEAHLTSLEDEVRWLRDDIRGLYDRFPGSEDQGF</sequence>
<reference evidence="3 4" key="1">
    <citation type="journal article" date="2023" name="Plants (Basel)">
        <title>Bridging the Gap: Combining Genomics and Transcriptomics Approaches to Understand Stylosanthes scabra, an Orphan Legume from the Brazilian Caatinga.</title>
        <authorList>
            <person name="Ferreira-Neto J.R.C."/>
            <person name="da Silva M.D."/>
            <person name="Binneck E."/>
            <person name="de Melo N.F."/>
            <person name="da Silva R.H."/>
            <person name="de Melo A.L.T.M."/>
            <person name="Pandolfi V."/>
            <person name="Bustamante F.O."/>
            <person name="Brasileiro-Vidal A.C."/>
            <person name="Benko-Iseppon A.M."/>
        </authorList>
    </citation>
    <scope>NUCLEOTIDE SEQUENCE [LARGE SCALE GENOMIC DNA]</scope>
    <source>
        <tissue evidence="3">Leaves</tissue>
    </source>
</reference>
<organism evidence="3 4">
    <name type="scientific">Stylosanthes scabra</name>
    <dbReference type="NCBI Taxonomy" id="79078"/>
    <lineage>
        <taxon>Eukaryota</taxon>
        <taxon>Viridiplantae</taxon>
        <taxon>Streptophyta</taxon>
        <taxon>Embryophyta</taxon>
        <taxon>Tracheophyta</taxon>
        <taxon>Spermatophyta</taxon>
        <taxon>Magnoliopsida</taxon>
        <taxon>eudicotyledons</taxon>
        <taxon>Gunneridae</taxon>
        <taxon>Pentapetalae</taxon>
        <taxon>rosids</taxon>
        <taxon>fabids</taxon>
        <taxon>Fabales</taxon>
        <taxon>Fabaceae</taxon>
        <taxon>Papilionoideae</taxon>
        <taxon>50 kb inversion clade</taxon>
        <taxon>dalbergioids sensu lato</taxon>
        <taxon>Dalbergieae</taxon>
        <taxon>Pterocarpus clade</taxon>
        <taxon>Stylosanthes</taxon>
    </lineage>
</organism>
<dbReference type="Proteomes" id="UP001341840">
    <property type="component" value="Unassembled WGS sequence"/>
</dbReference>
<name>A0ABU6ZR69_9FABA</name>